<name>A0A9N8V208_9GLOM</name>
<feature type="domain" description="XRRM" evidence="8">
    <location>
        <begin position="272"/>
        <end position="399"/>
    </location>
</feature>
<dbReference type="InterPro" id="IPR006630">
    <property type="entry name" value="La_HTH"/>
</dbReference>
<dbReference type="InterPro" id="IPR045180">
    <property type="entry name" value="La_dom_prot"/>
</dbReference>
<accession>A0A9N8V208</accession>
<dbReference type="GO" id="GO:0006396">
    <property type="term" value="P:RNA processing"/>
    <property type="evidence" value="ECO:0007669"/>
    <property type="project" value="InterPro"/>
</dbReference>
<dbReference type="Gene3D" id="1.10.10.10">
    <property type="entry name" value="Winged helix-like DNA-binding domain superfamily/Winged helix DNA-binding domain"/>
    <property type="match status" value="1"/>
</dbReference>
<evidence type="ECO:0000256" key="3">
    <source>
        <dbReference type="ARBA" id="ARBA00023242"/>
    </source>
</evidence>
<dbReference type="InterPro" id="IPR000504">
    <property type="entry name" value="RRM_dom"/>
</dbReference>
<dbReference type="PANTHER" id="PTHR22792">
    <property type="entry name" value="LUPUS LA PROTEIN-RELATED"/>
    <property type="match status" value="1"/>
</dbReference>
<dbReference type="InterPro" id="IPR014886">
    <property type="entry name" value="La_xRRM"/>
</dbReference>
<dbReference type="SMART" id="SM00715">
    <property type="entry name" value="LA"/>
    <property type="match status" value="1"/>
</dbReference>
<evidence type="ECO:0000256" key="2">
    <source>
        <dbReference type="ARBA" id="ARBA00022884"/>
    </source>
</evidence>
<dbReference type="GO" id="GO:0005634">
    <property type="term" value="C:nucleus"/>
    <property type="evidence" value="ECO:0007669"/>
    <property type="project" value="UniProtKB-SubCell"/>
</dbReference>
<evidence type="ECO:0000256" key="5">
    <source>
        <dbReference type="SAM" id="MobiDB-lite"/>
    </source>
</evidence>
<dbReference type="PROSITE" id="PS50961">
    <property type="entry name" value="HTH_LA"/>
    <property type="match status" value="1"/>
</dbReference>
<dbReference type="PROSITE" id="PS50102">
    <property type="entry name" value="RRM"/>
    <property type="match status" value="1"/>
</dbReference>
<dbReference type="GO" id="GO:1990904">
    <property type="term" value="C:ribonucleoprotein complex"/>
    <property type="evidence" value="ECO:0007669"/>
    <property type="project" value="UniProtKB-UniRule"/>
</dbReference>
<proteinExistence type="predicted"/>
<feature type="domain" description="RRM" evidence="6">
    <location>
        <begin position="159"/>
        <end position="241"/>
    </location>
</feature>
<dbReference type="InterPro" id="IPR012677">
    <property type="entry name" value="Nucleotide-bd_a/b_plait_sf"/>
</dbReference>
<evidence type="ECO:0000313" key="9">
    <source>
        <dbReference type="EMBL" id="CAG8440305.1"/>
    </source>
</evidence>
<dbReference type="InterPro" id="IPR035979">
    <property type="entry name" value="RBD_domain_sf"/>
</dbReference>
<feature type="compositionally biased region" description="Polar residues" evidence="5">
    <location>
        <begin position="420"/>
        <end position="441"/>
    </location>
</feature>
<sequence>MSIQEGQSQSNNEMTALVEQVEHPVTNPVEDILESDEKKGNTSLNSSSDSVQKIPEEVKEEKRKILEQVEYYFGDRNLPKDKFLKELCGKDPSGRGWVPISIIRQFRKMQVYKDDTLIVEALRESPELLEVDETSTKVRRKTPIQMSIPEHIIESPMWSSIYAKGFDPNTGHNLQTEVTNFFNKFGKVVRIRERLDEQNNFKGSFFIQFSSHEEAKKISEMDLEFKGTQIKMMMKFDYCEMKCIEKGLDPNTMRKQEPRNHKNVKLKNKEPRYEKDCLIKYEGVGPNVTWEDVRKKFDSDYGKVVFVQLSSTTKSGTIQFEKAIAEKVVASIKDDLEFDGVKPKISVMTGQEEKDYYQKRLDYFRDCIARKREKGGAKKHRSQIKRKKGQNNLTQNKNVPEVLSASMAQNSSAPEVLSTPVEQNNSTPEVLSTPVEQNNSAPEVLSTPKNGEKRKLDNTEIDDSPKETKTVKLNSGDAIESLNSS</sequence>
<feature type="domain" description="HTH La-type RNA-binding" evidence="7">
    <location>
        <begin position="55"/>
        <end position="150"/>
    </location>
</feature>
<organism evidence="9 10">
    <name type="scientific">Diversispora eburnea</name>
    <dbReference type="NCBI Taxonomy" id="1213867"/>
    <lineage>
        <taxon>Eukaryota</taxon>
        <taxon>Fungi</taxon>
        <taxon>Fungi incertae sedis</taxon>
        <taxon>Mucoromycota</taxon>
        <taxon>Glomeromycotina</taxon>
        <taxon>Glomeromycetes</taxon>
        <taxon>Diversisporales</taxon>
        <taxon>Diversisporaceae</taxon>
        <taxon>Diversispora</taxon>
    </lineage>
</organism>
<evidence type="ECO:0000256" key="1">
    <source>
        <dbReference type="ARBA" id="ARBA00004123"/>
    </source>
</evidence>
<feature type="region of interest" description="Disordered" evidence="5">
    <location>
        <begin position="1"/>
        <end position="56"/>
    </location>
</feature>
<keyword evidence="10" id="KW-1185">Reference proteome</keyword>
<dbReference type="SUPFAM" id="SSF46785">
    <property type="entry name" value="Winged helix' DNA-binding domain"/>
    <property type="match status" value="1"/>
</dbReference>
<dbReference type="Gene3D" id="3.30.70.330">
    <property type="match status" value="2"/>
</dbReference>
<keyword evidence="2 4" id="KW-0694">RNA-binding</keyword>
<protein>
    <submittedName>
        <fullName evidence="9">3064_t:CDS:1</fullName>
    </submittedName>
</protein>
<dbReference type="Pfam" id="PF00076">
    <property type="entry name" value="RRM_1"/>
    <property type="match status" value="1"/>
</dbReference>
<dbReference type="EMBL" id="CAJVPK010000060">
    <property type="protein sequence ID" value="CAG8440305.1"/>
    <property type="molecule type" value="Genomic_DNA"/>
</dbReference>
<dbReference type="InterPro" id="IPR036390">
    <property type="entry name" value="WH_DNA-bd_sf"/>
</dbReference>
<dbReference type="Pfam" id="PF08777">
    <property type="entry name" value="RRM_3"/>
    <property type="match status" value="1"/>
</dbReference>
<dbReference type="PANTHER" id="PTHR22792:SF140">
    <property type="entry name" value="ACHILLES, ISOFORM A"/>
    <property type="match status" value="1"/>
</dbReference>
<dbReference type="InterPro" id="IPR002344">
    <property type="entry name" value="Lupus_La"/>
</dbReference>
<evidence type="ECO:0000259" key="6">
    <source>
        <dbReference type="PROSITE" id="PS50102"/>
    </source>
</evidence>
<feature type="compositionally biased region" description="Basic residues" evidence="5">
    <location>
        <begin position="377"/>
        <end position="389"/>
    </location>
</feature>
<feature type="compositionally biased region" description="Polar residues" evidence="5">
    <location>
        <begin position="41"/>
        <end position="51"/>
    </location>
</feature>
<dbReference type="Pfam" id="PF05383">
    <property type="entry name" value="La"/>
    <property type="match status" value="1"/>
</dbReference>
<dbReference type="Proteomes" id="UP000789706">
    <property type="component" value="Unassembled WGS sequence"/>
</dbReference>
<dbReference type="SMART" id="SM00360">
    <property type="entry name" value="RRM"/>
    <property type="match status" value="2"/>
</dbReference>
<evidence type="ECO:0000313" key="10">
    <source>
        <dbReference type="Proteomes" id="UP000789706"/>
    </source>
</evidence>
<evidence type="ECO:0000259" key="7">
    <source>
        <dbReference type="PROSITE" id="PS50961"/>
    </source>
</evidence>
<feature type="compositionally biased region" description="Basic and acidic residues" evidence="5">
    <location>
        <begin position="450"/>
        <end position="470"/>
    </location>
</feature>
<evidence type="ECO:0000256" key="4">
    <source>
        <dbReference type="PROSITE-ProRule" id="PRU00332"/>
    </source>
</evidence>
<dbReference type="GO" id="GO:0003729">
    <property type="term" value="F:mRNA binding"/>
    <property type="evidence" value="ECO:0007669"/>
    <property type="project" value="TreeGrafter"/>
</dbReference>
<evidence type="ECO:0000259" key="8">
    <source>
        <dbReference type="PROSITE" id="PS51939"/>
    </source>
</evidence>
<gene>
    <name evidence="9" type="ORF">DEBURN_LOCUS1387</name>
</gene>
<dbReference type="AlphaFoldDB" id="A0A9N8V208"/>
<dbReference type="PROSITE" id="PS51939">
    <property type="entry name" value="XRRM"/>
    <property type="match status" value="1"/>
</dbReference>
<comment type="caution">
    <text evidence="9">The sequence shown here is derived from an EMBL/GenBank/DDBJ whole genome shotgun (WGS) entry which is preliminary data.</text>
</comment>
<feature type="region of interest" description="Disordered" evidence="5">
    <location>
        <begin position="373"/>
        <end position="485"/>
    </location>
</feature>
<feature type="compositionally biased region" description="Polar residues" evidence="5">
    <location>
        <begin position="1"/>
        <end position="14"/>
    </location>
</feature>
<comment type="subcellular location">
    <subcellularLocation>
        <location evidence="1">Nucleus</location>
    </subcellularLocation>
</comment>
<keyword evidence="3" id="KW-0539">Nucleus</keyword>
<dbReference type="CDD" id="cd12291">
    <property type="entry name" value="RRM1_La"/>
    <property type="match status" value="1"/>
</dbReference>
<reference evidence="9" key="1">
    <citation type="submission" date="2021-06" db="EMBL/GenBank/DDBJ databases">
        <authorList>
            <person name="Kallberg Y."/>
            <person name="Tangrot J."/>
            <person name="Rosling A."/>
        </authorList>
    </citation>
    <scope>NUCLEOTIDE SEQUENCE</scope>
    <source>
        <strain evidence="9">AZ414A</strain>
    </source>
</reference>
<dbReference type="InterPro" id="IPR036388">
    <property type="entry name" value="WH-like_DNA-bd_sf"/>
</dbReference>
<dbReference type="PRINTS" id="PR00302">
    <property type="entry name" value="LUPUSLA"/>
</dbReference>
<dbReference type="SUPFAM" id="SSF54928">
    <property type="entry name" value="RNA-binding domain, RBD"/>
    <property type="match status" value="1"/>
</dbReference>
<dbReference type="OrthoDB" id="439993at2759"/>